<dbReference type="Gene3D" id="3.40.50.300">
    <property type="entry name" value="P-loop containing nucleotide triphosphate hydrolases"/>
    <property type="match status" value="1"/>
</dbReference>
<evidence type="ECO:0000256" key="2">
    <source>
        <dbReference type="ARBA" id="ARBA00017703"/>
    </source>
</evidence>
<evidence type="ECO:0000256" key="6">
    <source>
        <dbReference type="ARBA" id="ARBA00022932"/>
    </source>
</evidence>
<evidence type="ECO:0000259" key="11">
    <source>
        <dbReference type="Pfam" id="PF21694"/>
    </source>
</evidence>
<dbReference type="InterPro" id="IPR010372">
    <property type="entry name" value="DNA_pol3_delta_N"/>
</dbReference>
<evidence type="ECO:0000313" key="13">
    <source>
        <dbReference type="Proteomes" id="UP000004263"/>
    </source>
</evidence>
<dbReference type="AlphaFoldDB" id="Q1MZJ2"/>
<gene>
    <name evidence="12" type="ORF">RED65_05867</name>
</gene>
<dbReference type="InterPro" id="IPR005790">
    <property type="entry name" value="DNA_polIII_delta"/>
</dbReference>
<evidence type="ECO:0000256" key="5">
    <source>
        <dbReference type="ARBA" id="ARBA00022705"/>
    </source>
</evidence>
<evidence type="ECO:0000256" key="8">
    <source>
        <dbReference type="ARBA" id="ARBA00049244"/>
    </source>
</evidence>
<dbReference type="InterPro" id="IPR048466">
    <property type="entry name" value="DNA_pol3_delta-like_C"/>
</dbReference>
<comment type="catalytic activity">
    <reaction evidence="8">
        <text>DNA(n) + a 2'-deoxyribonucleoside 5'-triphosphate = DNA(n+1) + diphosphate</text>
        <dbReference type="Rhea" id="RHEA:22508"/>
        <dbReference type="Rhea" id="RHEA-COMP:17339"/>
        <dbReference type="Rhea" id="RHEA-COMP:17340"/>
        <dbReference type="ChEBI" id="CHEBI:33019"/>
        <dbReference type="ChEBI" id="CHEBI:61560"/>
        <dbReference type="ChEBI" id="CHEBI:173112"/>
        <dbReference type="EC" id="2.7.7.7"/>
    </reaction>
</comment>
<sequence>MRLKPEQLAQHLQQSLLPFYVVSGDEPLLSQEIGEQLRSVARQQGFTEREVHHAEHNYNWSELYDSANAMSLFAERKIIEVRIDNGKPGDAGAKTMLGLCEQPNPDNLFIIFLPRLDKKQQNSKWFKALDKAGAFIAHWPIERQQLPGWIANRMRQHGMKADREALALLADRTDGNLLAAAQEVEKLTLVGKNEITIEDIEASVGEASRFDVFALSEAALKGDKKRCLHVLQVLQGEGLNVLQPLAIFANDVRQLLSMQQLIQSGLSDDKALQQLKVFWPKKQQQLKAATRRLRTQDIEECLQLCNQIDMACKNLLQDDPWRLLSQAALKLCGLNVIPAPTF</sequence>
<dbReference type="RefSeq" id="WP_007016638.1">
    <property type="nucleotide sequence ID" value="NZ_AAQH01000018.1"/>
</dbReference>
<keyword evidence="5" id="KW-0235">DNA replication</keyword>
<keyword evidence="4" id="KW-0548">Nucleotidyltransferase</keyword>
<dbReference type="Gene3D" id="1.10.8.60">
    <property type="match status" value="1"/>
</dbReference>
<protein>
    <recommendedName>
        <fullName evidence="2 9">DNA polymerase III subunit delta</fullName>
        <ecNumber evidence="1 9">2.7.7.7</ecNumber>
    </recommendedName>
</protein>
<evidence type="ECO:0000256" key="3">
    <source>
        <dbReference type="ARBA" id="ARBA00022679"/>
    </source>
</evidence>
<dbReference type="SUPFAM" id="SSF52540">
    <property type="entry name" value="P-loop containing nucleoside triphosphate hydrolases"/>
    <property type="match status" value="1"/>
</dbReference>
<dbReference type="GO" id="GO:0009360">
    <property type="term" value="C:DNA polymerase III complex"/>
    <property type="evidence" value="ECO:0007669"/>
    <property type="project" value="UniProtKB-UniRule"/>
</dbReference>
<reference evidence="12 13" key="1">
    <citation type="submission" date="2006-03" db="EMBL/GenBank/DDBJ databases">
        <authorList>
            <person name="Pinhassi J."/>
            <person name="Pedros-Alio C."/>
            <person name="Ferriera S."/>
            <person name="Johnson J."/>
            <person name="Kravitz S."/>
            <person name="Halpern A."/>
            <person name="Remington K."/>
            <person name="Beeson K."/>
            <person name="Tran B."/>
            <person name="Rogers Y.-H."/>
            <person name="Friedman R."/>
            <person name="Venter J.C."/>
        </authorList>
    </citation>
    <scope>NUCLEOTIDE SEQUENCE [LARGE SCALE GENOMIC DNA]</scope>
    <source>
        <strain evidence="12 13">RED65</strain>
    </source>
</reference>
<dbReference type="Proteomes" id="UP000004263">
    <property type="component" value="Unassembled WGS sequence"/>
</dbReference>
<dbReference type="InterPro" id="IPR027417">
    <property type="entry name" value="P-loop_NTPase"/>
</dbReference>
<name>Q1MZJ2_9GAMM</name>
<dbReference type="Pfam" id="PF06144">
    <property type="entry name" value="DNA_pol3_delta"/>
    <property type="match status" value="1"/>
</dbReference>
<keyword evidence="6" id="KW-0239">DNA-directed DNA polymerase</keyword>
<dbReference type="EMBL" id="AAQH01000018">
    <property type="protein sequence ID" value="EAT11419.1"/>
    <property type="molecule type" value="Genomic_DNA"/>
</dbReference>
<keyword evidence="13" id="KW-1185">Reference proteome</keyword>
<dbReference type="GO" id="GO:0003677">
    <property type="term" value="F:DNA binding"/>
    <property type="evidence" value="ECO:0007669"/>
    <property type="project" value="InterPro"/>
</dbReference>
<evidence type="ECO:0000256" key="1">
    <source>
        <dbReference type="ARBA" id="ARBA00012417"/>
    </source>
</evidence>
<evidence type="ECO:0000256" key="9">
    <source>
        <dbReference type="NCBIfam" id="TIGR01128"/>
    </source>
</evidence>
<dbReference type="STRING" id="207949.RED65_05867"/>
<dbReference type="NCBIfam" id="TIGR01128">
    <property type="entry name" value="holA"/>
    <property type="match status" value="1"/>
</dbReference>
<dbReference type="SUPFAM" id="SSF48019">
    <property type="entry name" value="post-AAA+ oligomerization domain-like"/>
    <property type="match status" value="1"/>
</dbReference>
<feature type="domain" description="DNA polymerase III delta N-terminal" evidence="10">
    <location>
        <begin position="20"/>
        <end position="132"/>
    </location>
</feature>
<organism evidence="12 13">
    <name type="scientific">Bermanella marisrubri</name>
    <dbReference type="NCBI Taxonomy" id="207949"/>
    <lineage>
        <taxon>Bacteria</taxon>
        <taxon>Pseudomonadati</taxon>
        <taxon>Pseudomonadota</taxon>
        <taxon>Gammaproteobacteria</taxon>
        <taxon>Oceanospirillales</taxon>
        <taxon>Oceanospirillaceae</taxon>
        <taxon>Bermanella</taxon>
    </lineage>
</organism>
<comment type="caution">
    <text evidence="12">The sequence shown here is derived from an EMBL/GenBank/DDBJ whole genome shotgun (WGS) entry which is preliminary data.</text>
</comment>
<accession>Q1MZJ2</accession>
<dbReference type="GO" id="GO:0006261">
    <property type="term" value="P:DNA-templated DNA replication"/>
    <property type="evidence" value="ECO:0007669"/>
    <property type="project" value="TreeGrafter"/>
</dbReference>
<evidence type="ECO:0000256" key="7">
    <source>
        <dbReference type="ARBA" id="ARBA00034754"/>
    </source>
</evidence>
<feature type="domain" description="DNA polymerase III delta subunit-like C-terminal" evidence="11">
    <location>
        <begin position="211"/>
        <end position="316"/>
    </location>
</feature>
<dbReference type="EC" id="2.7.7.7" evidence="1 9"/>
<proteinExistence type="inferred from homology"/>
<dbReference type="PANTHER" id="PTHR34388:SF1">
    <property type="entry name" value="DNA POLYMERASE III SUBUNIT DELTA"/>
    <property type="match status" value="1"/>
</dbReference>
<dbReference type="Pfam" id="PF21694">
    <property type="entry name" value="DNA_pol3_delta_C"/>
    <property type="match status" value="1"/>
</dbReference>
<evidence type="ECO:0000259" key="10">
    <source>
        <dbReference type="Pfam" id="PF06144"/>
    </source>
</evidence>
<dbReference type="InterPro" id="IPR008921">
    <property type="entry name" value="DNA_pol3_clamp-load_cplx_C"/>
</dbReference>
<dbReference type="GO" id="GO:0003887">
    <property type="term" value="F:DNA-directed DNA polymerase activity"/>
    <property type="evidence" value="ECO:0007669"/>
    <property type="project" value="UniProtKB-UniRule"/>
</dbReference>
<dbReference type="Gene3D" id="1.20.272.10">
    <property type="match status" value="1"/>
</dbReference>
<keyword evidence="3" id="KW-0808">Transferase</keyword>
<dbReference type="HOGENOM" id="CLU_044694_0_0_6"/>
<dbReference type="PANTHER" id="PTHR34388">
    <property type="entry name" value="DNA POLYMERASE III SUBUNIT DELTA"/>
    <property type="match status" value="1"/>
</dbReference>
<evidence type="ECO:0000313" key="12">
    <source>
        <dbReference type="EMBL" id="EAT11419.1"/>
    </source>
</evidence>
<dbReference type="OrthoDB" id="9770982at2"/>
<dbReference type="CDD" id="cd18138">
    <property type="entry name" value="HLD_clamp_pol_III_delta"/>
    <property type="match status" value="1"/>
</dbReference>
<evidence type="ECO:0000256" key="4">
    <source>
        <dbReference type="ARBA" id="ARBA00022695"/>
    </source>
</evidence>
<comment type="similarity">
    <text evidence="7">Belongs to the DNA polymerase HolA subunit family.</text>
</comment>